<gene>
    <name evidence="1" type="ORF">COR50_10230</name>
</gene>
<dbReference type="Proteomes" id="UP000220133">
    <property type="component" value="Chromosome"/>
</dbReference>
<organism evidence="1 2">
    <name type="scientific">Chitinophaga caeni</name>
    <dbReference type="NCBI Taxonomy" id="2029983"/>
    <lineage>
        <taxon>Bacteria</taxon>
        <taxon>Pseudomonadati</taxon>
        <taxon>Bacteroidota</taxon>
        <taxon>Chitinophagia</taxon>
        <taxon>Chitinophagales</taxon>
        <taxon>Chitinophagaceae</taxon>
        <taxon>Chitinophaga</taxon>
    </lineage>
</organism>
<reference evidence="1 2" key="1">
    <citation type="submission" date="2017-10" db="EMBL/GenBank/DDBJ databases">
        <title>Paenichitinophaga pekingensis gen. nov., sp. nov., isolated from activated sludge.</title>
        <authorList>
            <person name="Jin D."/>
            <person name="Kong X."/>
            <person name="Deng Y."/>
            <person name="Bai Z."/>
        </authorList>
    </citation>
    <scope>NUCLEOTIDE SEQUENCE [LARGE SCALE GENOMIC DNA]</scope>
    <source>
        <strain evidence="1 2">13</strain>
    </source>
</reference>
<sequence>MKIIIMSIVVITCLNSGLYSQSMVQQQRIARKMMDTLGLTREKMKRIYNVNISLQELKYEARRQHTNIDSIQVLFQSIENRRDSLYRIIIADSVLFSTYKRKKVQLVSIE</sequence>
<dbReference type="KEGG" id="cbae:COR50_10230"/>
<evidence type="ECO:0000313" key="2">
    <source>
        <dbReference type="Proteomes" id="UP000220133"/>
    </source>
</evidence>
<protein>
    <submittedName>
        <fullName evidence="1">Uncharacterized protein</fullName>
    </submittedName>
</protein>
<name>A0A291QUA6_9BACT</name>
<accession>A0A291QUA6</accession>
<dbReference type="AlphaFoldDB" id="A0A291QUA6"/>
<keyword evidence="2" id="KW-1185">Reference proteome</keyword>
<evidence type="ECO:0000313" key="1">
    <source>
        <dbReference type="EMBL" id="ATL47515.1"/>
    </source>
</evidence>
<proteinExistence type="predicted"/>
<dbReference type="EMBL" id="CP023777">
    <property type="protein sequence ID" value="ATL47515.1"/>
    <property type="molecule type" value="Genomic_DNA"/>
</dbReference>